<dbReference type="InterPro" id="IPR030679">
    <property type="entry name" value="ABC_ATPase_HisP-typ"/>
</dbReference>
<reference evidence="10 11" key="1">
    <citation type="submission" date="2016-11" db="EMBL/GenBank/DDBJ databases">
        <authorList>
            <person name="Jaros S."/>
            <person name="Januszkiewicz K."/>
            <person name="Wedrychowicz H."/>
        </authorList>
    </citation>
    <scope>NUCLEOTIDE SEQUENCE [LARGE SCALE GENOMIC DNA]</scope>
    <source>
        <strain evidence="10 11">DSM 44523</strain>
    </source>
</reference>
<dbReference type="InterPro" id="IPR027417">
    <property type="entry name" value="P-loop_NTPase"/>
</dbReference>
<evidence type="ECO:0000256" key="2">
    <source>
        <dbReference type="ARBA" id="ARBA00005417"/>
    </source>
</evidence>
<keyword evidence="3" id="KW-0813">Transport</keyword>
<dbReference type="GO" id="GO:0005886">
    <property type="term" value="C:plasma membrane"/>
    <property type="evidence" value="ECO:0007669"/>
    <property type="project" value="UniProtKB-SubCell"/>
</dbReference>
<organism evidence="10 11">
    <name type="scientific">Streptoalloteichus hindustanus</name>
    <dbReference type="NCBI Taxonomy" id="2017"/>
    <lineage>
        <taxon>Bacteria</taxon>
        <taxon>Bacillati</taxon>
        <taxon>Actinomycetota</taxon>
        <taxon>Actinomycetes</taxon>
        <taxon>Pseudonocardiales</taxon>
        <taxon>Pseudonocardiaceae</taxon>
        <taxon>Streptoalloteichus</taxon>
    </lineage>
</organism>
<evidence type="ECO:0000256" key="6">
    <source>
        <dbReference type="ARBA" id="ARBA00022840"/>
    </source>
</evidence>
<dbReference type="PROSITE" id="PS50893">
    <property type="entry name" value="ABC_TRANSPORTER_2"/>
    <property type="match status" value="1"/>
</dbReference>
<comment type="similarity">
    <text evidence="2">Belongs to the ABC transporter superfamily.</text>
</comment>
<dbReference type="GO" id="GO:0005524">
    <property type="term" value="F:ATP binding"/>
    <property type="evidence" value="ECO:0007669"/>
    <property type="project" value="UniProtKB-KW"/>
</dbReference>
<dbReference type="InterPro" id="IPR003439">
    <property type="entry name" value="ABC_transporter-like_ATP-bd"/>
</dbReference>
<dbReference type="InterPro" id="IPR017871">
    <property type="entry name" value="ABC_transporter-like_CS"/>
</dbReference>
<evidence type="ECO:0000313" key="11">
    <source>
        <dbReference type="Proteomes" id="UP000184501"/>
    </source>
</evidence>
<evidence type="ECO:0000256" key="4">
    <source>
        <dbReference type="ARBA" id="ARBA00022475"/>
    </source>
</evidence>
<evidence type="ECO:0000313" key="10">
    <source>
        <dbReference type="EMBL" id="SHE58178.1"/>
    </source>
</evidence>
<dbReference type="PANTHER" id="PTHR43166">
    <property type="entry name" value="AMINO ACID IMPORT ATP-BINDING PROTEIN"/>
    <property type="match status" value="1"/>
</dbReference>
<accession>A0A1M4UNE5</accession>
<evidence type="ECO:0000256" key="8">
    <source>
        <dbReference type="ARBA" id="ARBA00023136"/>
    </source>
</evidence>
<dbReference type="EMBL" id="FQVN01000001">
    <property type="protein sequence ID" value="SHE58178.1"/>
    <property type="molecule type" value="Genomic_DNA"/>
</dbReference>
<dbReference type="SMART" id="SM00382">
    <property type="entry name" value="AAA"/>
    <property type="match status" value="1"/>
</dbReference>
<proteinExistence type="inferred from homology"/>
<keyword evidence="8" id="KW-0472">Membrane</keyword>
<name>A0A1M4UNE5_STRHI</name>
<feature type="domain" description="ABC transporter" evidence="9">
    <location>
        <begin position="5"/>
        <end position="239"/>
    </location>
</feature>
<dbReference type="Pfam" id="PF00005">
    <property type="entry name" value="ABC_tran"/>
    <property type="match status" value="1"/>
</dbReference>
<sequence length="248" mass="26921">MTPVLRVRNLVRHYGANAVLRGVDLDVAEHEVVVLIGASGSGKSTLLRCVNLLEEVDDGQVFLDGVDVSDPRADADAARRRMGIVFQAYNLFPHMTVLDNVTLAPRVVHGVDPAVARERARELLDRVGLADRTGAYPDQLSGGQQQRVAIVRALAHEPRLLLLDEITSALDPELVGEVLTLVRDLAAQGRTILMATHEMGFAKQVADRVCFLADGVLLESGPPEQVLGAPEHPRTQAFLRRIIAAGRL</sequence>
<dbReference type="Proteomes" id="UP000184501">
    <property type="component" value="Unassembled WGS sequence"/>
</dbReference>
<dbReference type="PROSITE" id="PS00211">
    <property type="entry name" value="ABC_TRANSPORTER_1"/>
    <property type="match status" value="1"/>
</dbReference>
<keyword evidence="7" id="KW-0029">Amino-acid transport</keyword>
<dbReference type="PANTHER" id="PTHR43166:SF9">
    <property type="entry name" value="GLUTAMATE_ASPARTATE IMPORT ATP-BINDING PROTEIN GLTL"/>
    <property type="match status" value="1"/>
</dbReference>
<evidence type="ECO:0000259" key="9">
    <source>
        <dbReference type="PROSITE" id="PS50893"/>
    </source>
</evidence>
<protein>
    <submittedName>
        <fullName evidence="10">Amino acid ABC transporter ATP-binding protein, PAAT family</fullName>
    </submittedName>
</protein>
<evidence type="ECO:0000256" key="3">
    <source>
        <dbReference type="ARBA" id="ARBA00022448"/>
    </source>
</evidence>
<evidence type="ECO:0000256" key="1">
    <source>
        <dbReference type="ARBA" id="ARBA00004202"/>
    </source>
</evidence>
<dbReference type="SUPFAM" id="SSF52540">
    <property type="entry name" value="P-loop containing nucleoside triphosphate hydrolases"/>
    <property type="match status" value="1"/>
</dbReference>
<dbReference type="Gene3D" id="3.40.50.300">
    <property type="entry name" value="P-loop containing nucleotide triphosphate hydrolases"/>
    <property type="match status" value="1"/>
</dbReference>
<dbReference type="GO" id="GO:0015424">
    <property type="term" value="F:ABC-type amino acid transporter activity"/>
    <property type="evidence" value="ECO:0007669"/>
    <property type="project" value="InterPro"/>
</dbReference>
<dbReference type="InterPro" id="IPR050086">
    <property type="entry name" value="MetN_ABC_transporter-like"/>
</dbReference>
<dbReference type="GO" id="GO:0016887">
    <property type="term" value="F:ATP hydrolysis activity"/>
    <property type="evidence" value="ECO:0007669"/>
    <property type="project" value="InterPro"/>
</dbReference>
<dbReference type="RefSeq" id="WP_073479648.1">
    <property type="nucleotide sequence ID" value="NZ_FQVN01000001.1"/>
</dbReference>
<evidence type="ECO:0000256" key="5">
    <source>
        <dbReference type="ARBA" id="ARBA00022741"/>
    </source>
</evidence>
<comment type="subcellular location">
    <subcellularLocation>
        <location evidence="1">Cell membrane</location>
        <topology evidence="1">Peripheral membrane protein</topology>
    </subcellularLocation>
</comment>
<keyword evidence="5" id="KW-0547">Nucleotide-binding</keyword>
<gene>
    <name evidence="10" type="ORF">SAMN05444320_101490</name>
</gene>
<keyword evidence="11" id="KW-1185">Reference proteome</keyword>
<dbReference type="InterPro" id="IPR003593">
    <property type="entry name" value="AAA+_ATPase"/>
</dbReference>
<keyword evidence="6 10" id="KW-0067">ATP-binding</keyword>
<dbReference type="PIRSF" id="PIRSF039085">
    <property type="entry name" value="ABC_ATPase_HisP"/>
    <property type="match status" value="1"/>
</dbReference>
<dbReference type="STRING" id="2017.SAMN05444320_101490"/>
<evidence type="ECO:0000256" key="7">
    <source>
        <dbReference type="ARBA" id="ARBA00022970"/>
    </source>
</evidence>
<keyword evidence="4" id="KW-1003">Cell membrane</keyword>
<dbReference type="AlphaFoldDB" id="A0A1M4UNE5"/>